<reference evidence="2 3" key="1">
    <citation type="submission" date="2022-01" db="EMBL/GenBank/DDBJ databases">
        <title>Whole genome-based taxonomy of the Shewanellaceae.</title>
        <authorList>
            <person name="Martin-Rodriguez A.J."/>
        </authorList>
    </citation>
    <scope>NUCLEOTIDE SEQUENCE [LARGE SCALE GENOMIC DNA]</scope>
    <source>
        <strain evidence="2 3">DSM 17177</strain>
    </source>
</reference>
<organism evidence="2 3">
    <name type="scientific">Shewanella surugensis</name>
    <dbReference type="NCBI Taxonomy" id="212020"/>
    <lineage>
        <taxon>Bacteria</taxon>
        <taxon>Pseudomonadati</taxon>
        <taxon>Pseudomonadota</taxon>
        <taxon>Gammaproteobacteria</taxon>
        <taxon>Alteromonadales</taxon>
        <taxon>Shewanellaceae</taxon>
        <taxon>Shewanella</taxon>
    </lineage>
</organism>
<evidence type="ECO:0000313" key="3">
    <source>
        <dbReference type="Proteomes" id="UP001203423"/>
    </source>
</evidence>
<sequence>MKKILSIAVIVISLALLIPGVTQPILSIQGTIEKSALRDAGLDMIAENMGDDSQSSARGMLSMVTGMLGLNEVKGEVEVFQKTRSIWGTSEELYHSGNEVVALLIILFSVLIPLVKLTLMLLMALPIKDSFYRSLDRFIGVIGKWSMADVFIVAIIVSYMAGNASAGMGDLLKTTAQFEVGFYYFLGYCLFSLLSHFLLTIKRS</sequence>
<feature type="transmembrane region" description="Helical" evidence="1">
    <location>
        <begin position="138"/>
        <end position="161"/>
    </location>
</feature>
<feature type="transmembrane region" description="Helical" evidence="1">
    <location>
        <begin position="181"/>
        <end position="201"/>
    </location>
</feature>
<accession>A0ABT0L9J4</accession>
<dbReference type="RefSeq" id="WP_248939665.1">
    <property type="nucleotide sequence ID" value="NZ_JAKIKS010000023.1"/>
</dbReference>
<dbReference type="EMBL" id="JAKIKS010000023">
    <property type="protein sequence ID" value="MCL1124383.1"/>
    <property type="molecule type" value="Genomic_DNA"/>
</dbReference>
<dbReference type="Proteomes" id="UP001203423">
    <property type="component" value="Unassembled WGS sequence"/>
</dbReference>
<keyword evidence="1" id="KW-1133">Transmembrane helix</keyword>
<name>A0ABT0L9J4_9GAMM</name>
<evidence type="ECO:0000313" key="2">
    <source>
        <dbReference type="EMBL" id="MCL1124383.1"/>
    </source>
</evidence>
<keyword evidence="1" id="KW-0812">Transmembrane</keyword>
<keyword evidence="1" id="KW-0472">Membrane</keyword>
<feature type="transmembrane region" description="Helical" evidence="1">
    <location>
        <begin position="100"/>
        <end position="126"/>
    </location>
</feature>
<evidence type="ECO:0000256" key="1">
    <source>
        <dbReference type="SAM" id="Phobius"/>
    </source>
</evidence>
<proteinExistence type="predicted"/>
<keyword evidence="3" id="KW-1185">Reference proteome</keyword>
<protein>
    <submittedName>
        <fullName evidence="2">Paraquat-inducible protein A</fullName>
    </submittedName>
</protein>
<gene>
    <name evidence="2" type="ORF">L2764_07830</name>
</gene>
<comment type="caution">
    <text evidence="2">The sequence shown here is derived from an EMBL/GenBank/DDBJ whole genome shotgun (WGS) entry which is preliminary data.</text>
</comment>
<dbReference type="InterPro" id="IPR007498">
    <property type="entry name" value="PqiA-like"/>
</dbReference>
<dbReference type="Pfam" id="PF04403">
    <property type="entry name" value="PqiA"/>
    <property type="match status" value="1"/>
</dbReference>